<feature type="transmembrane region" description="Helical" evidence="2">
    <location>
        <begin position="376"/>
        <end position="394"/>
    </location>
</feature>
<keyword evidence="5" id="KW-1185">Reference proteome</keyword>
<dbReference type="OrthoDB" id="10048822at2759"/>
<feature type="transmembrane region" description="Helical" evidence="2">
    <location>
        <begin position="80"/>
        <end position="108"/>
    </location>
</feature>
<accession>A0A813TMX0</accession>
<proteinExistence type="predicted"/>
<feature type="region of interest" description="Disordered" evidence="1">
    <location>
        <begin position="456"/>
        <end position="481"/>
    </location>
</feature>
<evidence type="ECO:0000313" key="3">
    <source>
        <dbReference type="EMBL" id="CAF0816065.1"/>
    </source>
</evidence>
<dbReference type="EMBL" id="CAJOBC010000572">
    <property type="protein sequence ID" value="CAF3602150.1"/>
    <property type="molecule type" value="Genomic_DNA"/>
</dbReference>
<dbReference type="Proteomes" id="UP000681722">
    <property type="component" value="Unassembled WGS sequence"/>
</dbReference>
<feature type="transmembrane region" description="Helical" evidence="2">
    <location>
        <begin position="219"/>
        <end position="241"/>
    </location>
</feature>
<reference evidence="3" key="1">
    <citation type="submission" date="2021-02" db="EMBL/GenBank/DDBJ databases">
        <authorList>
            <person name="Nowell W R."/>
        </authorList>
    </citation>
    <scope>NUCLEOTIDE SEQUENCE</scope>
</reference>
<feature type="transmembrane region" description="Helical" evidence="2">
    <location>
        <begin position="44"/>
        <end position="65"/>
    </location>
</feature>
<keyword evidence="2" id="KW-0812">Transmembrane</keyword>
<evidence type="ECO:0000313" key="5">
    <source>
        <dbReference type="Proteomes" id="UP000663829"/>
    </source>
</evidence>
<feature type="transmembrane region" description="Helical" evidence="2">
    <location>
        <begin position="352"/>
        <end position="370"/>
    </location>
</feature>
<comment type="caution">
    <text evidence="3">The sequence shown here is derived from an EMBL/GenBank/DDBJ whole genome shotgun (WGS) entry which is preliminary data.</text>
</comment>
<feature type="transmembrane region" description="Helical" evidence="2">
    <location>
        <begin position="163"/>
        <end position="184"/>
    </location>
</feature>
<keyword evidence="2" id="KW-1133">Transmembrane helix</keyword>
<protein>
    <recommendedName>
        <fullName evidence="6">G-protein coupled receptors family 1 profile domain-containing protein</fullName>
    </recommendedName>
</protein>
<keyword evidence="2" id="KW-0472">Membrane</keyword>
<evidence type="ECO:0008006" key="6">
    <source>
        <dbReference type="Google" id="ProtNLM"/>
    </source>
</evidence>
<evidence type="ECO:0000313" key="4">
    <source>
        <dbReference type="EMBL" id="CAF3602150.1"/>
    </source>
</evidence>
<dbReference type="EMBL" id="CAJNOQ010000572">
    <property type="protein sequence ID" value="CAF0816065.1"/>
    <property type="molecule type" value="Genomic_DNA"/>
</dbReference>
<name>A0A813TMX0_9BILA</name>
<feature type="transmembrane region" description="Helical" evidence="2">
    <location>
        <begin position="12"/>
        <end position="32"/>
    </location>
</feature>
<feature type="compositionally biased region" description="Acidic residues" evidence="1">
    <location>
        <begin position="470"/>
        <end position="481"/>
    </location>
</feature>
<dbReference type="Proteomes" id="UP000663829">
    <property type="component" value="Unassembled WGS sequence"/>
</dbReference>
<sequence length="527" mass="59802">MSFFLYNLSTWYKIELFATSLLVLLNVFIPILTSLSSYRSIINFYFSSAALSSSIANSLYIYYLIQILRSKTLTESNCRAIYYLQTSCSVVLAYTIIAMQLNFLICLLSSSSNQNNQKTTTTTTLSSSYLKSGSPTDSSYNDKSSRTTMHSLFMCSMKFLRRFCFCFVICVWGISFTATIPLLYSIDSNEKNPKPVYCPGTKLTVAEEWFDESRLIQSILFYLVPFIISLLLTMIALLKLFSDYLIYIFQNCFYHFSSRHTSRKKSISMKISKKSNDGYNCFCCCHQIRTFSYYDTPPSIRYSSSIISNLGIIANNNASIPISDQQWVPSSPSSSTSSLSTPSCSSWCSSSFLKFLLVLSCNVLATIYPIALRFYLVYFSILIPLIFAILNYSLNNLVVNTNDITSITTTPTNIAIVQPSTMISCYKKTNIPVQTEKQLRKKSNINENTVTSNLLPMKNISSTNENDSVGGEDEDENDDNESITYERQHFLFPSSLHSSYSGTTNTAAKDITSIRQNQQKQYRRNFR</sequence>
<organism evidence="3 5">
    <name type="scientific">Didymodactylos carnosus</name>
    <dbReference type="NCBI Taxonomy" id="1234261"/>
    <lineage>
        <taxon>Eukaryota</taxon>
        <taxon>Metazoa</taxon>
        <taxon>Spiralia</taxon>
        <taxon>Gnathifera</taxon>
        <taxon>Rotifera</taxon>
        <taxon>Eurotatoria</taxon>
        <taxon>Bdelloidea</taxon>
        <taxon>Philodinida</taxon>
        <taxon>Philodinidae</taxon>
        <taxon>Didymodactylos</taxon>
    </lineage>
</organism>
<dbReference type="AlphaFoldDB" id="A0A813TMX0"/>
<gene>
    <name evidence="3" type="ORF">GPM918_LOCUS4292</name>
    <name evidence="4" type="ORF">SRO942_LOCUS4293</name>
</gene>
<evidence type="ECO:0000256" key="2">
    <source>
        <dbReference type="SAM" id="Phobius"/>
    </source>
</evidence>
<evidence type="ECO:0000256" key="1">
    <source>
        <dbReference type="SAM" id="MobiDB-lite"/>
    </source>
</evidence>